<dbReference type="GO" id="GO:0020037">
    <property type="term" value="F:heme binding"/>
    <property type="evidence" value="ECO:0007669"/>
    <property type="project" value="InterPro"/>
</dbReference>
<evidence type="ECO:0000256" key="3">
    <source>
        <dbReference type="SAM" id="Phobius"/>
    </source>
</evidence>
<feature type="non-terminal residue" evidence="4">
    <location>
        <position position="1217"/>
    </location>
</feature>
<dbReference type="InterPro" id="IPR019791">
    <property type="entry name" value="Haem_peroxidase_animal"/>
</dbReference>
<proteinExistence type="predicted"/>
<evidence type="ECO:0008006" key="6">
    <source>
        <dbReference type="Google" id="ProtNLM"/>
    </source>
</evidence>
<dbReference type="GO" id="GO:0004601">
    <property type="term" value="F:peroxidase activity"/>
    <property type="evidence" value="ECO:0007669"/>
    <property type="project" value="UniProtKB-KW"/>
</dbReference>
<organism evidence="4">
    <name type="scientific">Notodromas monacha</name>
    <dbReference type="NCBI Taxonomy" id="399045"/>
    <lineage>
        <taxon>Eukaryota</taxon>
        <taxon>Metazoa</taxon>
        <taxon>Ecdysozoa</taxon>
        <taxon>Arthropoda</taxon>
        <taxon>Crustacea</taxon>
        <taxon>Oligostraca</taxon>
        <taxon>Ostracoda</taxon>
        <taxon>Podocopa</taxon>
        <taxon>Podocopida</taxon>
        <taxon>Cypridocopina</taxon>
        <taxon>Cypridoidea</taxon>
        <taxon>Cyprididae</taxon>
        <taxon>Notodromas</taxon>
    </lineage>
</organism>
<dbReference type="PANTHER" id="PTHR11475">
    <property type="entry name" value="OXIDASE/PEROXIDASE"/>
    <property type="match status" value="1"/>
</dbReference>
<name>A0A7R9GII0_9CRUS</name>
<sequence>VTWARGSDAVGSFLRISILSVTLLGSLTVILSMGILVSAVKSTQGLEMLQELPAHLYHLFLISGPREQINQVTAFLDGSVIYGSSKEEVSELRASKGGLLSVQSGPAGDLPPADPSILDCRTNATSNLRCFKAGDVRANEDLGIASMHSLWVREHNRLAKSLTQINPHWGDEQAFQEARRIVAAEIQHITYNEFLPNVLGQDIVEQYGLNPQKAGFFTGYDININPGVSNSVASAAMRFVASIMGDKLPFLSREGVMNETLRRLGLDLAAQIIQQGRDHGIAGYNSWRVFCGLPKATHFREFSDVMSQSSVDALKGVYNHVDDVDLFSGGLAEVPNRGALVGPTFGCLLGRQYHYLRRGDRYWYENDIPPSSFTKEQLYELRKTSLARVICDNVDMDSLQPRVFIHADPFLNAPMACHGSTLKAMDLKPWKTASPNFVVPGEVLQSSVDRAKRDLGAVRDVEWDLWQQQLQADPKSPVGTAYAFLRPKRNALRVANTSFILEFASKRFIKNFVNEQGRPLKDLEGDSKAPQNINDLMTSLPNIDVTDVMEIPHVFDCDEQTLPCDHTSRFPTFTGWCNNLQHPEFGKATRALARLMRPAYLDGIGEPRVKALSGKPLPSPRKVSMMVHDDVSHLHARYTLLTMQFAQFLDHDITFTPVNKGFSDSILDCKRCDAENTIHPECMPIFIPEEDTWYPKSNGTTGSRFCLSFTRSLPGQLTLGYREQVNQVTAFIDGSAVYGADLCESRKLRTLKDGLLRVLEGTKHVGQPLMPRVDSDKECKAPSGFCFTAGDGRSNEQPGLAVMHTLWMRQHNFLADGLKRVNPFWDDEQIYQNGRRILMAQMQHVAYNEFLPRVLGWKAINKYNLNLLPDGYSEGYDKKCNPTILNEFATAAFRFGHSLLRPDLKRMNKQFMEVEPSLLLRDIFFNPDALYEPGMVDELLRGFTTVSTESLDSSIVNEVRHHLFENKKTPFSGLDLAALNVQRGRDHGLRPYNEYRRFCNLTVARTFRDLEGEIALPLIERLQALYETVNDIDLFSGGLSETPLHGGMVGPTFGCIIGIQFRNLMKYENGDPLLRFTDAQLSQIRETTMAKIICQNADSIPLLQRSVFDLPDPFLNPRIPCDSMPGIDFSTWQERQDCNVGRTNIDVGAADRISPCVMCTCTKEGPICQSLKIDNCFHLARSFSPQDILEDHVCKVQCAFAFRAFPKVKPVASSRLG</sequence>
<keyword evidence="5" id="KW-1185">Reference proteome</keyword>
<dbReference type="PANTHER" id="PTHR11475:SF134">
    <property type="entry name" value="LD42267P"/>
    <property type="match status" value="1"/>
</dbReference>
<dbReference type="Pfam" id="PF03098">
    <property type="entry name" value="An_peroxidase"/>
    <property type="match status" value="3"/>
</dbReference>
<evidence type="ECO:0000256" key="1">
    <source>
        <dbReference type="ARBA" id="ARBA00022559"/>
    </source>
</evidence>
<evidence type="ECO:0000313" key="4">
    <source>
        <dbReference type="EMBL" id="CAD7283829.1"/>
    </source>
</evidence>
<accession>A0A7R9GII0</accession>
<dbReference type="OrthoDB" id="823504at2759"/>
<keyword evidence="2" id="KW-0408">Iron</keyword>
<keyword evidence="3" id="KW-1133">Transmembrane helix</keyword>
<dbReference type="EMBL" id="OA888263">
    <property type="protein sequence ID" value="CAD7283829.1"/>
    <property type="molecule type" value="Genomic_DNA"/>
</dbReference>
<keyword evidence="2" id="KW-0349">Heme</keyword>
<feature type="transmembrane region" description="Helical" evidence="3">
    <location>
        <begin position="12"/>
        <end position="40"/>
    </location>
</feature>
<dbReference type="InterPro" id="IPR010255">
    <property type="entry name" value="Haem_peroxidase_sf"/>
</dbReference>
<dbReference type="AlphaFoldDB" id="A0A7R9GII0"/>
<gene>
    <name evidence="4" type="ORF">NMOB1V02_LOCUS11439</name>
</gene>
<dbReference type="Gene3D" id="1.10.640.10">
    <property type="entry name" value="Haem peroxidase domain superfamily, animal type"/>
    <property type="match status" value="3"/>
</dbReference>
<protein>
    <recommendedName>
        <fullName evidence="6">Peroxidasin</fullName>
    </recommendedName>
</protein>
<dbReference type="InterPro" id="IPR037120">
    <property type="entry name" value="Haem_peroxidase_sf_animal"/>
</dbReference>
<dbReference type="EMBL" id="CAJPEX010006226">
    <property type="protein sequence ID" value="CAG0923981.1"/>
    <property type="molecule type" value="Genomic_DNA"/>
</dbReference>
<evidence type="ECO:0000256" key="2">
    <source>
        <dbReference type="PIRSR" id="PIRSR619791-2"/>
    </source>
</evidence>
<dbReference type="SUPFAM" id="SSF48113">
    <property type="entry name" value="Heme-dependent peroxidases"/>
    <property type="match status" value="2"/>
</dbReference>
<dbReference type="PROSITE" id="PS50292">
    <property type="entry name" value="PEROXIDASE_3"/>
    <property type="match status" value="2"/>
</dbReference>
<feature type="binding site" description="axial binding residue" evidence="2">
    <location>
        <position position="897"/>
    </location>
    <ligand>
        <name>heme b</name>
        <dbReference type="ChEBI" id="CHEBI:60344"/>
    </ligand>
    <ligandPart>
        <name>Fe</name>
        <dbReference type="ChEBI" id="CHEBI:18248"/>
    </ligandPart>
</feature>
<keyword evidence="1" id="KW-0575">Peroxidase</keyword>
<dbReference type="FunFam" id="1.10.640.10:FF:000006">
    <property type="entry name" value="Double oxidase: two peroxidase domains"/>
    <property type="match status" value="1"/>
</dbReference>
<keyword evidence="2" id="KW-0479">Metal-binding</keyword>
<dbReference type="GO" id="GO:0046872">
    <property type="term" value="F:metal ion binding"/>
    <property type="evidence" value="ECO:0007669"/>
    <property type="project" value="UniProtKB-KW"/>
</dbReference>
<keyword evidence="1" id="KW-0560">Oxidoreductase</keyword>
<keyword evidence="3" id="KW-0472">Membrane</keyword>
<dbReference type="PRINTS" id="PR00457">
    <property type="entry name" value="ANPEROXIDASE"/>
</dbReference>
<keyword evidence="3" id="KW-0812">Transmembrane</keyword>
<dbReference type="GO" id="GO:0006979">
    <property type="term" value="P:response to oxidative stress"/>
    <property type="evidence" value="ECO:0007669"/>
    <property type="project" value="InterPro"/>
</dbReference>
<evidence type="ECO:0000313" key="5">
    <source>
        <dbReference type="Proteomes" id="UP000678499"/>
    </source>
</evidence>
<dbReference type="CDD" id="cd09823">
    <property type="entry name" value="peroxinectin_like"/>
    <property type="match status" value="2"/>
</dbReference>
<dbReference type="Proteomes" id="UP000678499">
    <property type="component" value="Unassembled WGS sequence"/>
</dbReference>
<reference evidence="4" key="1">
    <citation type="submission" date="2020-11" db="EMBL/GenBank/DDBJ databases">
        <authorList>
            <person name="Tran Van P."/>
        </authorList>
    </citation>
    <scope>NUCLEOTIDE SEQUENCE</scope>
</reference>